<dbReference type="Proteomes" id="UP000198641">
    <property type="component" value="Unassembled WGS sequence"/>
</dbReference>
<dbReference type="AlphaFoldDB" id="A0A1G7NEW6"/>
<reference evidence="2 3" key="1">
    <citation type="submission" date="2016-10" db="EMBL/GenBank/DDBJ databases">
        <authorList>
            <person name="de Groot N.N."/>
        </authorList>
    </citation>
    <scope>NUCLEOTIDE SEQUENCE [LARGE SCALE GENOMIC DNA]</scope>
    <source>
        <strain evidence="2 3">BH539</strain>
    </source>
</reference>
<gene>
    <name evidence="2" type="ORF">SAMN05216571_101363</name>
</gene>
<evidence type="ECO:0000259" key="1">
    <source>
        <dbReference type="SMART" id="SM00901"/>
    </source>
</evidence>
<dbReference type="Pfam" id="PF08867">
    <property type="entry name" value="FRG"/>
    <property type="match status" value="1"/>
</dbReference>
<dbReference type="InterPro" id="IPR014966">
    <property type="entry name" value="FRG-dom"/>
</dbReference>
<dbReference type="SMART" id="SM00901">
    <property type="entry name" value="FRG"/>
    <property type="match status" value="1"/>
</dbReference>
<dbReference type="EMBL" id="FNCI01000001">
    <property type="protein sequence ID" value="SDF71820.1"/>
    <property type="molecule type" value="Genomic_DNA"/>
</dbReference>
<organism evidence="2 3">
    <name type="scientific">Onishia taeanensis</name>
    <dbReference type="NCBI Taxonomy" id="284577"/>
    <lineage>
        <taxon>Bacteria</taxon>
        <taxon>Pseudomonadati</taxon>
        <taxon>Pseudomonadota</taxon>
        <taxon>Gammaproteobacteria</taxon>
        <taxon>Oceanospirillales</taxon>
        <taxon>Halomonadaceae</taxon>
        <taxon>Onishia</taxon>
    </lineage>
</organism>
<evidence type="ECO:0000313" key="2">
    <source>
        <dbReference type="EMBL" id="SDF71820.1"/>
    </source>
</evidence>
<proteinExistence type="predicted"/>
<sequence>MNETAFDSIQEYLEIVRRLPHAWNLHPSGVWFRGVKESGYSLVPGCVWKKIDLDLEESCVGEFLIYYRSFYSEAIKDPLELYALMQHYGLPTRLLDWTTSPLIALYFAMEKESETSNAVWAMSPTDLNKITTGFESNIVPKTNLDHCPTKSWLPGMLREGLTSEVPANPFAFKHPLVNPRISAQKGCFTFHGKELKGIEEYFGSATSECITKLVLKSPSKRAEILEQLYSLGFKEDDIYRDLNALTRRIVREQALLINA</sequence>
<feature type="domain" description="FRG" evidence="1">
    <location>
        <begin position="26"/>
        <end position="120"/>
    </location>
</feature>
<protein>
    <submittedName>
        <fullName evidence="2">FRG domain-containing protein</fullName>
    </submittedName>
</protein>
<keyword evidence="3" id="KW-1185">Reference proteome</keyword>
<dbReference type="RefSeq" id="WP_092522474.1">
    <property type="nucleotide sequence ID" value="NZ_FNCI01000001.1"/>
</dbReference>
<evidence type="ECO:0000313" key="3">
    <source>
        <dbReference type="Proteomes" id="UP000198641"/>
    </source>
</evidence>
<dbReference type="OrthoDB" id="9816036at2"/>
<name>A0A1G7NEW6_9GAMM</name>
<accession>A0A1G7NEW6</accession>